<sequence>MTTFTHINSQGEANMVDVSAKAETVREARAEAIVTMVKRNSFP</sequence>
<proteinExistence type="predicted"/>
<organism evidence="1 2">
    <name type="scientific">Haemophilus influenzae</name>
    <dbReference type="NCBI Taxonomy" id="727"/>
    <lineage>
        <taxon>Bacteria</taxon>
        <taxon>Pseudomonadati</taxon>
        <taxon>Pseudomonadota</taxon>
        <taxon>Gammaproteobacteria</taxon>
        <taxon>Pasteurellales</taxon>
        <taxon>Pasteurellaceae</taxon>
        <taxon>Haemophilus</taxon>
    </lineage>
</organism>
<gene>
    <name evidence="1" type="primary">moaC_2</name>
    <name evidence="1" type="ORF">NCTC11872_02819</name>
</gene>
<evidence type="ECO:0000313" key="2">
    <source>
        <dbReference type="Proteomes" id="UP000249936"/>
    </source>
</evidence>
<dbReference type="Gene3D" id="3.30.70.640">
    <property type="entry name" value="Molybdopterin cofactor biosynthesis C (MoaC) domain"/>
    <property type="match status" value="1"/>
</dbReference>
<name>A0A2X1PTM4_HAEIF</name>
<accession>A0A2X1PTM4</accession>
<dbReference type="InterPro" id="IPR036522">
    <property type="entry name" value="MoaC_sf"/>
</dbReference>
<dbReference type="AlphaFoldDB" id="A0A2X1PTM4"/>
<dbReference type="Proteomes" id="UP000249936">
    <property type="component" value="Unassembled WGS sequence"/>
</dbReference>
<reference evidence="1 2" key="1">
    <citation type="submission" date="2018-06" db="EMBL/GenBank/DDBJ databases">
        <authorList>
            <consortium name="Pathogen Informatics"/>
            <person name="Doyle S."/>
        </authorList>
    </citation>
    <scope>NUCLEOTIDE SEQUENCE [LARGE SCALE GENOMIC DNA]</scope>
    <source>
        <strain evidence="1 2">NCTC11872</strain>
    </source>
</reference>
<dbReference type="GO" id="GO:0006777">
    <property type="term" value="P:Mo-molybdopterin cofactor biosynthetic process"/>
    <property type="evidence" value="ECO:0007669"/>
    <property type="project" value="InterPro"/>
</dbReference>
<protein>
    <submittedName>
        <fullName evidence="1">Molybdopterin biosynthesis, protein C</fullName>
    </submittedName>
</protein>
<evidence type="ECO:0000313" key="1">
    <source>
        <dbReference type="EMBL" id="SPX43164.1"/>
    </source>
</evidence>
<dbReference type="SUPFAM" id="SSF55040">
    <property type="entry name" value="Molybdenum cofactor biosynthesis protein C, MoaC"/>
    <property type="match status" value="1"/>
</dbReference>
<dbReference type="EMBL" id="UASK01000011">
    <property type="protein sequence ID" value="SPX43164.1"/>
    <property type="molecule type" value="Genomic_DNA"/>
</dbReference>